<evidence type="ECO:0000313" key="5">
    <source>
        <dbReference type="Proteomes" id="UP001642540"/>
    </source>
</evidence>
<sequence length="267" mass="31028">MASVTGPSKSKAALPKKKNGFYVFMEERKLATEESLGFKLNMSDLSLVLSEDWKNMSVEEKEGYTSKAKAYNEKMRAGNEQTKLETPRALVAQKEAEQCKENREIVWNMITENSVRGDGALHVFAFMSDLEKTRKCLDWIFEAAGCSIPIKVLNLSLYAHLASTVNNLNFRSVNEGEGAASRPISSATLFTKMKNEDDAALEERAMKERHQRRQRRLLERQLREKSQREQVEKCRQWQEAQRRFTEEWRSQNEKRQEAKRLWPWATQ</sequence>
<feature type="DNA-binding region" description="HMG box" evidence="1">
    <location>
        <begin position="14"/>
        <end position="83"/>
    </location>
</feature>
<accession>A0ABP1QKC2</accession>
<feature type="domain" description="HMG box" evidence="3">
    <location>
        <begin position="14"/>
        <end position="83"/>
    </location>
</feature>
<evidence type="ECO:0000256" key="2">
    <source>
        <dbReference type="SAM" id="MobiDB-lite"/>
    </source>
</evidence>
<comment type="caution">
    <text evidence="4">The sequence shown here is derived from an EMBL/GenBank/DDBJ whole genome shotgun (WGS) entry which is preliminary data.</text>
</comment>
<dbReference type="Gene3D" id="1.10.30.10">
    <property type="entry name" value="High mobility group box domain"/>
    <property type="match status" value="1"/>
</dbReference>
<protein>
    <recommendedName>
        <fullName evidence="3">HMG box domain-containing protein</fullName>
    </recommendedName>
</protein>
<dbReference type="Pfam" id="PF09011">
    <property type="entry name" value="HMG_box_2"/>
    <property type="match status" value="1"/>
</dbReference>
<keyword evidence="1" id="KW-0238">DNA-binding</keyword>
<dbReference type="InterPro" id="IPR036910">
    <property type="entry name" value="HMG_box_dom_sf"/>
</dbReference>
<dbReference type="InterPro" id="IPR009071">
    <property type="entry name" value="HMG_box_dom"/>
</dbReference>
<evidence type="ECO:0000259" key="3">
    <source>
        <dbReference type="PROSITE" id="PS50118"/>
    </source>
</evidence>
<feature type="compositionally biased region" description="Basic and acidic residues" evidence="2">
    <location>
        <begin position="245"/>
        <end position="260"/>
    </location>
</feature>
<evidence type="ECO:0000313" key="4">
    <source>
        <dbReference type="EMBL" id="CAL8105391.1"/>
    </source>
</evidence>
<dbReference type="EMBL" id="CAXLJM020000036">
    <property type="protein sequence ID" value="CAL8105391.1"/>
    <property type="molecule type" value="Genomic_DNA"/>
</dbReference>
<feature type="region of interest" description="Disordered" evidence="2">
    <location>
        <begin position="245"/>
        <end position="267"/>
    </location>
</feature>
<dbReference type="SUPFAM" id="SSF47095">
    <property type="entry name" value="HMG-box"/>
    <property type="match status" value="1"/>
</dbReference>
<dbReference type="PROSITE" id="PS50118">
    <property type="entry name" value="HMG_BOX_2"/>
    <property type="match status" value="1"/>
</dbReference>
<keyword evidence="1" id="KW-0539">Nucleus</keyword>
<name>A0ABP1QKC2_9HEXA</name>
<proteinExistence type="predicted"/>
<dbReference type="Proteomes" id="UP001642540">
    <property type="component" value="Unassembled WGS sequence"/>
</dbReference>
<reference evidence="4 5" key="1">
    <citation type="submission" date="2024-08" db="EMBL/GenBank/DDBJ databases">
        <authorList>
            <person name="Cucini C."/>
            <person name="Frati F."/>
        </authorList>
    </citation>
    <scope>NUCLEOTIDE SEQUENCE [LARGE SCALE GENOMIC DNA]</scope>
</reference>
<keyword evidence="5" id="KW-1185">Reference proteome</keyword>
<organism evidence="4 5">
    <name type="scientific">Orchesella dallaii</name>
    <dbReference type="NCBI Taxonomy" id="48710"/>
    <lineage>
        <taxon>Eukaryota</taxon>
        <taxon>Metazoa</taxon>
        <taxon>Ecdysozoa</taxon>
        <taxon>Arthropoda</taxon>
        <taxon>Hexapoda</taxon>
        <taxon>Collembola</taxon>
        <taxon>Entomobryomorpha</taxon>
        <taxon>Entomobryoidea</taxon>
        <taxon>Orchesellidae</taxon>
        <taxon>Orchesellinae</taxon>
        <taxon>Orchesella</taxon>
    </lineage>
</organism>
<gene>
    <name evidence="4" type="ORF">ODALV1_LOCUS12050</name>
</gene>
<evidence type="ECO:0000256" key="1">
    <source>
        <dbReference type="PROSITE-ProRule" id="PRU00267"/>
    </source>
</evidence>